<dbReference type="EMBL" id="MN740015">
    <property type="protein sequence ID" value="QHT84022.1"/>
    <property type="molecule type" value="Genomic_DNA"/>
</dbReference>
<proteinExistence type="predicted"/>
<organism evidence="1">
    <name type="scientific">viral metagenome</name>
    <dbReference type="NCBI Taxonomy" id="1070528"/>
    <lineage>
        <taxon>unclassified sequences</taxon>
        <taxon>metagenomes</taxon>
        <taxon>organismal metagenomes</taxon>
    </lineage>
</organism>
<reference evidence="1" key="1">
    <citation type="journal article" date="2020" name="Nature">
        <title>Giant virus diversity and host interactions through global metagenomics.</title>
        <authorList>
            <person name="Schulz F."/>
            <person name="Roux S."/>
            <person name="Paez-Espino D."/>
            <person name="Jungbluth S."/>
            <person name="Walsh D.A."/>
            <person name="Denef V.J."/>
            <person name="McMahon K.D."/>
            <person name="Konstantinidis K.T."/>
            <person name="Eloe-Fadrosh E.A."/>
            <person name="Kyrpides N.C."/>
            <person name="Woyke T."/>
        </authorList>
    </citation>
    <scope>NUCLEOTIDE SEQUENCE</scope>
    <source>
        <strain evidence="1">GVMAG-M-3300023184-16</strain>
    </source>
</reference>
<sequence>MTSRDEFTEIWKNTRSDPTLQSNLDIAKILESCSDASTPSLKEIAQQTFHALKSLQLDTDTLQDYCQRLVEYRLIDSMDQLSCGKYIRWIRCCEKNDTSNTSNTLSNGGMLSDIKFLENGVFLSALAPGTRFPRKIKYDNYLIFQKMTENEMLMFSICDDSSK</sequence>
<name>A0A6C0HU27_9ZZZZ</name>
<protein>
    <submittedName>
        <fullName evidence="1">Uncharacterized protein</fullName>
    </submittedName>
</protein>
<accession>A0A6C0HU27</accession>
<dbReference type="AlphaFoldDB" id="A0A6C0HU27"/>
<evidence type="ECO:0000313" key="1">
    <source>
        <dbReference type="EMBL" id="QHT84022.1"/>
    </source>
</evidence>